<evidence type="ECO:0000256" key="4">
    <source>
        <dbReference type="PROSITE-ProRule" id="PRU00335"/>
    </source>
</evidence>
<protein>
    <submittedName>
        <fullName evidence="6">TetR/AcrR family transcriptional regulator</fullName>
    </submittedName>
</protein>
<dbReference type="Gene3D" id="1.10.10.60">
    <property type="entry name" value="Homeodomain-like"/>
    <property type="match status" value="1"/>
</dbReference>
<name>A0ABT0IAT5_9ACTN</name>
<feature type="domain" description="HTH tetR-type" evidence="5">
    <location>
        <begin position="16"/>
        <end position="76"/>
    </location>
</feature>
<accession>A0ABT0IAT5</accession>
<keyword evidence="2 4" id="KW-0238">DNA-binding</keyword>
<evidence type="ECO:0000256" key="2">
    <source>
        <dbReference type="ARBA" id="ARBA00023125"/>
    </source>
</evidence>
<comment type="caution">
    <text evidence="6">The sequence shown here is derived from an EMBL/GenBank/DDBJ whole genome shotgun (WGS) entry which is preliminary data.</text>
</comment>
<dbReference type="InterPro" id="IPR050109">
    <property type="entry name" value="HTH-type_TetR-like_transc_reg"/>
</dbReference>
<keyword evidence="7" id="KW-1185">Reference proteome</keyword>
<keyword evidence="3" id="KW-0804">Transcription</keyword>
<dbReference type="InterPro" id="IPR009057">
    <property type="entry name" value="Homeodomain-like_sf"/>
</dbReference>
<evidence type="ECO:0000256" key="3">
    <source>
        <dbReference type="ARBA" id="ARBA00023163"/>
    </source>
</evidence>
<organism evidence="6 7">
    <name type="scientific">Streptomyces lichenis</name>
    <dbReference type="NCBI Taxonomy" id="2306967"/>
    <lineage>
        <taxon>Bacteria</taxon>
        <taxon>Bacillati</taxon>
        <taxon>Actinomycetota</taxon>
        <taxon>Actinomycetes</taxon>
        <taxon>Kitasatosporales</taxon>
        <taxon>Streptomycetaceae</taxon>
        <taxon>Streptomyces</taxon>
    </lineage>
</organism>
<proteinExistence type="predicted"/>
<dbReference type="PANTHER" id="PTHR30055:SF148">
    <property type="entry name" value="TETR-FAMILY TRANSCRIPTIONAL REGULATOR"/>
    <property type="match status" value="1"/>
</dbReference>
<dbReference type="Proteomes" id="UP001522868">
    <property type="component" value="Unassembled WGS sequence"/>
</dbReference>
<dbReference type="PROSITE" id="PS50977">
    <property type="entry name" value="HTH_TETR_2"/>
    <property type="match status" value="1"/>
</dbReference>
<dbReference type="InterPro" id="IPR001647">
    <property type="entry name" value="HTH_TetR"/>
</dbReference>
<dbReference type="PANTHER" id="PTHR30055">
    <property type="entry name" value="HTH-TYPE TRANSCRIPTIONAL REGULATOR RUTR"/>
    <property type="match status" value="1"/>
</dbReference>
<dbReference type="EMBL" id="JALPTH010000011">
    <property type="protein sequence ID" value="MCK8678440.1"/>
    <property type="molecule type" value="Genomic_DNA"/>
</dbReference>
<dbReference type="SUPFAM" id="SSF46689">
    <property type="entry name" value="Homeodomain-like"/>
    <property type="match status" value="1"/>
</dbReference>
<gene>
    <name evidence="6" type="ORF">M1O15_13745</name>
</gene>
<evidence type="ECO:0000259" key="5">
    <source>
        <dbReference type="PROSITE" id="PS50977"/>
    </source>
</evidence>
<evidence type="ECO:0000313" key="7">
    <source>
        <dbReference type="Proteomes" id="UP001522868"/>
    </source>
</evidence>
<feature type="DNA-binding region" description="H-T-H motif" evidence="4">
    <location>
        <begin position="39"/>
        <end position="58"/>
    </location>
</feature>
<reference evidence="6 7" key="1">
    <citation type="submission" date="2022-04" db="EMBL/GenBank/DDBJ databases">
        <title>Streptomyces sp. nov. LCR6-01 isolated from Lichen of Dirinaria sp.</title>
        <authorList>
            <person name="Kanchanasin P."/>
            <person name="Tanasupawat S."/>
            <person name="Phongsopitanun W."/>
        </authorList>
    </citation>
    <scope>NUCLEOTIDE SEQUENCE [LARGE SCALE GENOMIC DNA]</scope>
    <source>
        <strain evidence="6 7">LCR6-01</strain>
    </source>
</reference>
<dbReference type="InterPro" id="IPR036271">
    <property type="entry name" value="Tet_transcr_reg_TetR-rel_C_sf"/>
</dbReference>
<dbReference type="SUPFAM" id="SSF48498">
    <property type="entry name" value="Tetracyclin repressor-like, C-terminal domain"/>
    <property type="match status" value="1"/>
</dbReference>
<dbReference type="Pfam" id="PF16859">
    <property type="entry name" value="TetR_C_11"/>
    <property type="match status" value="1"/>
</dbReference>
<evidence type="ECO:0000313" key="6">
    <source>
        <dbReference type="EMBL" id="MCK8678440.1"/>
    </source>
</evidence>
<dbReference type="RefSeq" id="WP_248634086.1">
    <property type="nucleotide sequence ID" value="NZ_JALPTH010000011.1"/>
</dbReference>
<dbReference type="Pfam" id="PF00440">
    <property type="entry name" value="TetR_N"/>
    <property type="match status" value="1"/>
</dbReference>
<keyword evidence="1" id="KW-0805">Transcription regulation</keyword>
<dbReference type="InterPro" id="IPR011075">
    <property type="entry name" value="TetR_C"/>
</dbReference>
<sequence>MAGQKPEQRRVAVRGAKLRALVLDAAIRRITEAGIDHVGFADIAAEAGVHESSLYRRWRTVPRLIVDALTERTAGEVPIPDTGSVRKDLELFTADLARFAQTPVGTALIRFTVVTDDDPDIAQARGQFWRQRLMAATEILERGKRRAEVAEDVDSGLVVLTLGGLVHLHITHLGTTIPDTLAERVVALLMPGLAEGPSGRTHTGARSAEDGR</sequence>
<evidence type="ECO:0000256" key="1">
    <source>
        <dbReference type="ARBA" id="ARBA00023015"/>
    </source>
</evidence>
<dbReference type="Gene3D" id="1.10.357.10">
    <property type="entry name" value="Tetracycline Repressor, domain 2"/>
    <property type="match status" value="1"/>
</dbReference>